<protein>
    <submittedName>
        <fullName evidence="3">Uncharacterized protein LOC104241877</fullName>
    </submittedName>
</protein>
<evidence type="ECO:0000313" key="2">
    <source>
        <dbReference type="Proteomes" id="UP000189701"/>
    </source>
</evidence>
<keyword evidence="2" id="KW-1185">Reference proteome</keyword>
<dbReference type="RefSeq" id="XP_070016470.1">
    <property type="nucleotide sequence ID" value="XM_070160369.1"/>
</dbReference>
<dbReference type="RefSeq" id="XP_070016471.1">
    <property type="nucleotide sequence ID" value="XM_070160370.1"/>
</dbReference>
<name>A0A1U7Y8H6_NICSY</name>
<evidence type="ECO:0000313" key="3">
    <source>
        <dbReference type="RefSeq" id="XP_009795135.1"/>
    </source>
</evidence>
<dbReference type="RefSeq" id="XP_009795135.1">
    <property type="nucleotide sequence ID" value="XM_009796833.1"/>
</dbReference>
<dbReference type="Proteomes" id="UP000189701">
    <property type="component" value="Unplaced"/>
</dbReference>
<feature type="region of interest" description="Disordered" evidence="1">
    <location>
        <begin position="1"/>
        <end position="24"/>
    </location>
</feature>
<dbReference type="PANTHER" id="PTHR46250">
    <property type="entry name" value="MYB/SANT-LIKE DNA-BINDING DOMAIN PROTEIN-RELATED"/>
    <property type="match status" value="1"/>
</dbReference>
<dbReference type="OrthoDB" id="1302841at2759"/>
<dbReference type="GeneID" id="104241877"/>
<feature type="compositionally biased region" description="Basic and acidic residues" evidence="1">
    <location>
        <begin position="267"/>
        <end position="282"/>
    </location>
</feature>
<accession>A0A1U7Y8H6</accession>
<evidence type="ECO:0000256" key="1">
    <source>
        <dbReference type="SAM" id="MobiDB-lite"/>
    </source>
</evidence>
<reference evidence="3" key="2">
    <citation type="submission" date="2025-08" db="UniProtKB">
        <authorList>
            <consortium name="RefSeq"/>
        </authorList>
    </citation>
    <scope>IDENTIFICATION</scope>
    <source>
        <tissue evidence="3">Leaf</tissue>
    </source>
</reference>
<dbReference type="AlphaFoldDB" id="A0A1U7Y8H6"/>
<gene>
    <name evidence="3" type="primary">LOC104241877</name>
</gene>
<feature type="region of interest" description="Disordered" evidence="1">
    <location>
        <begin position="235"/>
        <end position="291"/>
    </location>
</feature>
<dbReference type="PANTHER" id="PTHR46250:SF15">
    <property type="entry name" value="OS01G0523800 PROTEIN"/>
    <property type="match status" value="1"/>
</dbReference>
<organism evidence="2 3">
    <name type="scientific">Nicotiana sylvestris</name>
    <name type="common">Wood tobacco</name>
    <name type="synonym">South American tobacco</name>
    <dbReference type="NCBI Taxonomy" id="4096"/>
    <lineage>
        <taxon>Eukaryota</taxon>
        <taxon>Viridiplantae</taxon>
        <taxon>Streptophyta</taxon>
        <taxon>Embryophyta</taxon>
        <taxon>Tracheophyta</taxon>
        <taxon>Spermatophyta</taxon>
        <taxon>Magnoliopsida</taxon>
        <taxon>eudicotyledons</taxon>
        <taxon>Gunneridae</taxon>
        <taxon>Pentapetalae</taxon>
        <taxon>asterids</taxon>
        <taxon>lamiids</taxon>
        <taxon>Solanales</taxon>
        <taxon>Solanaceae</taxon>
        <taxon>Nicotianoideae</taxon>
        <taxon>Nicotianeae</taxon>
        <taxon>Nicotiana</taxon>
    </lineage>
</organism>
<dbReference type="eggNOG" id="ENOG502S2HS">
    <property type="taxonomic scope" value="Eukaryota"/>
</dbReference>
<proteinExistence type="predicted"/>
<feature type="compositionally biased region" description="Low complexity" evidence="1">
    <location>
        <begin position="1"/>
        <end position="21"/>
    </location>
</feature>
<reference evidence="2" key="1">
    <citation type="journal article" date="2013" name="Genome Biol.">
        <title>Reference genomes and transcriptomes of Nicotiana sylvestris and Nicotiana tomentosiformis.</title>
        <authorList>
            <person name="Sierro N."/>
            <person name="Battey J.N."/>
            <person name="Ouadi S."/>
            <person name="Bovet L."/>
            <person name="Goepfert S."/>
            <person name="Bakaher N."/>
            <person name="Peitsch M.C."/>
            <person name="Ivanov N.V."/>
        </authorList>
    </citation>
    <scope>NUCLEOTIDE SEQUENCE [LARGE SCALE GENOMIC DNA]</scope>
</reference>
<sequence>MNSQTSSNKVSKKSSNSTSSTRRMWNPEEEHTLLYGLKELCVKGWRADNGTFRPGHLMELERYIRKQHPKSGLKGDPHIKNKIRYWKRCYGSIASLKNRSGLGFQYSDGAIIVDDPKFWDDFIKIDPLAKNMNTKKWSMFEDWEEIFGKDRVTGEFAEGPLDASEEIQKSQTPKVCNDMSLGFPIDIDEDEEANAYHSPKVFTREAENTTGYSAFTEAENATEFSSFSGAENVTGPSAFTGAENATGPSAGASENEYHGSQQTHKQGAYDKRSSSNVNEKEKSKKRKKTVEDDNETFLKGMMEFMKNFTESQDKRMGALIEKIGDRDRFNIRGQIYSILESPVFELYTIEQRIKASMILYDDDKKMELFLRMGEFERHTMMSMLVNDKL</sequence>